<feature type="compositionally biased region" description="Low complexity" evidence="1">
    <location>
        <begin position="1"/>
        <end position="14"/>
    </location>
</feature>
<dbReference type="AlphaFoldDB" id="A0A2B7WHF8"/>
<dbReference type="EMBL" id="PDNC01000113">
    <property type="protein sequence ID" value="PGG98773.1"/>
    <property type="molecule type" value="Genomic_DNA"/>
</dbReference>
<gene>
    <name evidence="2" type="ORF">GX51_06632</name>
</gene>
<reference evidence="2 3" key="1">
    <citation type="submission" date="2017-10" db="EMBL/GenBank/DDBJ databases">
        <title>Comparative genomics in systemic dimorphic fungi from Ajellomycetaceae.</title>
        <authorList>
            <person name="Munoz J.F."/>
            <person name="Mcewen J.G."/>
            <person name="Clay O.K."/>
            <person name="Cuomo C.A."/>
        </authorList>
    </citation>
    <scope>NUCLEOTIDE SEQUENCE [LARGE SCALE GENOMIC DNA]</scope>
    <source>
        <strain evidence="2 3">UAMH130</strain>
    </source>
</reference>
<feature type="compositionally biased region" description="Basic and acidic residues" evidence="1">
    <location>
        <begin position="375"/>
        <end position="387"/>
    </location>
</feature>
<feature type="region of interest" description="Disordered" evidence="1">
    <location>
        <begin position="1"/>
        <end position="41"/>
    </location>
</feature>
<name>A0A2B7WHF8_9EURO</name>
<evidence type="ECO:0000313" key="3">
    <source>
        <dbReference type="Proteomes" id="UP000224080"/>
    </source>
</evidence>
<proteinExistence type="predicted"/>
<keyword evidence="3" id="KW-1185">Reference proteome</keyword>
<dbReference type="OrthoDB" id="5413829at2759"/>
<dbReference type="Proteomes" id="UP000224080">
    <property type="component" value="Unassembled WGS sequence"/>
</dbReference>
<feature type="compositionally biased region" description="Low complexity" evidence="1">
    <location>
        <begin position="417"/>
        <end position="427"/>
    </location>
</feature>
<feature type="region of interest" description="Disordered" evidence="1">
    <location>
        <begin position="169"/>
        <end position="233"/>
    </location>
</feature>
<evidence type="ECO:0000256" key="1">
    <source>
        <dbReference type="SAM" id="MobiDB-lite"/>
    </source>
</evidence>
<organism evidence="2 3">
    <name type="scientific">Blastomyces parvus</name>
    <dbReference type="NCBI Taxonomy" id="2060905"/>
    <lineage>
        <taxon>Eukaryota</taxon>
        <taxon>Fungi</taxon>
        <taxon>Dikarya</taxon>
        <taxon>Ascomycota</taxon>
        <taxon>Pezizomycotina</taxon>
        <taxon>Eurotiomycetes</taxon>
        <taxon>Eurotiomycetidae</taxon>
        <taxon>Onygenales</taxon>
        <taxon>Ajellomycetaceae</taxon>
        <taxon>Blastomyces</taxon>
    </lineage>
</organism>
<evidence type="ECO:0000313" key="2">
    <source>
        <dbReference type="EMBL" id="PGG98773.1"/>
    </source>
</evidence>
<sequence>MARPTTTPSPSTTPVASLYEPSESRRRIHQPSSSHLDPTLSHFADPTFDPVDYLNNILPPFSLSLPSPQTTSTATATIPFTKDRAATATAASTPVSLSALSTQTQSLVSQLSAQNARLSNTLTQLTDEILRGGGRLAYEVEVLRGEAVGLSDALGEGLARDIELFVPGGKISDISTSTGAEREAETKTQAEASEPATHAAQPHIQPDDEQQQQSQPKEPGPEAQPEPQHASNEPLYLTHLRTLTSVRARLEQVIHTFGEAMEWPLAPSETSIASSFISVSAPEPGTENQHSREEKGKEVAKNLRAEIMELLDKDSVTDISADADGDTDATEIDGVEAASRRVEALRELAGVWKGTAEEKPRMKFVDGLAKLVEERRRVVQSERERRGGGGSKSGLRGDSNAGRDERGGGGQDGKGSAGTTTTTSASGSSGGGGLLRNLQRLRDEIYLD</sequence>
<dbReference type="Gene3D" id="6.10.250.2790">
    <property type="match status" value="1"/>
</dbReference>
<feature type="region of interest" description="Disordered" evidence="1">
    <location>
        <begin position="375"/>
        <end position="436"/>
    </location>
</feature>
<accession>A0A2B7WHF8</accession>
<protein>
    <submittedName>
        <fullName evidence="2">Uncharacterized protein</fullName>
    </submittedName>
</protein>
<comment type="caution">
    <text evidence="2">The sequence shown here is derived from an EMBL/GenBank/DDBJ whole genome shotgun (WGS) entry which is preliminary data.</text>
</comment>
<dbReference type="STRING" id="2060905.A0A2B7WHF8"/>